<evidence type="ECO:0000313" key="1">
    <source>
        <dbReference type="EMBL" id="KAJ7534580.1"/>
    </source>
</evidence>
<dbReference type="Proteomes" id="UP001162992">
    <property type="component" value="Chromosome 13"/>
</dbReference>
<name>A0ACC2BXU2_DIPCM</name>
<gene>
    <name evidence="1" type="ORF">O6H91_13G100800</name>
</gene>
<protein>
    <submittedName>
        <fullName evidence="1">Uncharacterized protein</fullName>
    </submittedName>
</protein>
<dbReference type="EMBL" id="CM055104">
    <property type="protein sequence ID" value="KAJ7534580.1"/>
    <property type="molecule type" value="Genomic_DNA"/>
</dbReference>
<reference evidence="2" key="1">
    <citation type="journal article" date="2024" name="Proc. Natl. Acad. Sci. U.S.A.">
        <title>Extraordinary preservation of gene collinearity over three hundred million years revealed in homosporous lycophytes.</title>
        <authorList>
            <person name="Li C."/>
            <person name="Wickell D."/>
            <person name="Kuo L.Y."/>
            <person name="Chen X."/>
            <person name="Nie B."/>
            <person name="Liao X."/>
            <person name="Peng D."/>
            <person name="Ji J."/>
            <person name="Jenkins J."/>
            <person name="Williams M."/>
            <person name="Shu S."/>
            <person name="Plott C."/>
            <person name="Barry K."/>
            <person name="Rajasekar S."/>
            <person name="Grimwood J."/>
            <person name="Han X."/>
            <person name="Sun S."/>
            <person name="Hou Z."/>
            <person name="He W."/>
            <person name="Dai G."/>
            <person name="Sun C."/>
            <person name="Schmutz J."/>
            <person name="Leebens-Mack J.H."/>
            <person name="Li F.W."/>
            <person name="Wang L."/>
        </authorList>
    </citation>
    <scope>NUCLEOTIDE SEQUENCE [LARGE SCALE GENOMIC DNA]</scope>
    <source>
        <strain evidence="2">cv. PW_Plant_1</strain>
    </source>
</reference>
<organism evidence="1 2">
    <name type="scientific">Diphasiastrum complanatum</name>
    <name type="common">Issler's clubmoss</name>
    <name type="synonym">Lycopodium complanatum</name>
    <dbReference type="NCBI Taxonomy" id="34168"/>
    <lineage>
        <taxon>Eukaryota</taxon>
        <taxon>Viridiplantae</taxon>
        <taxon>Streptophyta</taxon>
        <taxon>Embryophyta</taxon>
        <taxon>Tracheophyta</taxon>
        <taxon>Lycopodiopsida</taxon>
        <taxon>Lycopodiales</taxon>
        <taxon>Lycopodiaceae</taxon>
        <taxon>Lycopodioideae</taxon>
        <taxon>Diphasiastrum</taxon>
    </lineage>
</organism>
<sequence length="175" mass="18907">MAAQVALAVAIPGISSRSDSRPGRFHNAKPSLQSTLKKSLLIPMQRWALKSSFYSGGDGALALPATDGGAPPRITMRVASKGAYICRDCGYIYNDRKPFEKLPDNYFCPVCGAPKRRFKPYETPVARDANDTAVRKARKAELKKSEAVLGAALPIGVILGIASLLGTYLYLNSQF</sequence>
<proteinExistence type="predicted"/>
<evidence type="ECO:0000313" key="2">
    <source>
        <dbReference type="Proteomes" id="UP001162992"/>
    </source>
</evidence>
<accession>A0ACC2BXU2</accession>
<keyword evidence="2" id="KW-1185">Reference proteome</keyword>
<comment type="caution">
    <text evidence="1">The sequence shown here is derived from an EMBL/GenBank/DDBJ whole genome shotgun (WGS) entry which is preliminary data.</text>
</comment>